<keyword evidence="14" id="KW-1185">Reference proteome</keyword>
<dbReference type="PANTHER" id="PTHR30195">
    <property type="entry name" value="TYPE I SITE-SPECIFIC DEOXYRIBONUCLEASE PROTEIN SUBUNIT M AND R"/>
    <property type="match status" value="1"/>
</dbReference>
<dbReference type="GO" id="GO:0009035">
    <property type="term" value="F:type I site-specific deoxyribonuclease activity"/>
    <property type="evidence" value="ECO:0007669"/>
    <property type="project" value="UniProtKB-EC"/>
</dbReference>
<keyword evidence="11" id="KW-0175">Coiled coil</keyword>
<feature type="coiled-coil region" evidence="11">
    <location>
        <begin position="846"/>
        <end position="894"/>
    </location>
</feature>
<dbReference type="InterPro" id="IPR040980">
    <property type="entry name" value="SWI2_SNF2"/>
</dbReference>
<dbReference type="InterPro" id="IPR007409">
    <property type="entry name" value="Restrct_endonuc_type1_HsdR_N"/>
</dbReference>
<keyword evidence="5 10" id="KW-0680">Restriction system</keyword>
<evidence type="ECO:0000313" key="13">
    <source>
        <dbReference type="EMBL" id="TNY31107.1"/>
    </source>
</evidence>
<keyword evidence="9 10" id="KW-0238">DNA-binding</keyword>
<evidence type="ECO:0000256" key="3">
    <source>
        <dbReference type="ARBA" id="ARBA00022722"/>
    </source>
</evidence>
<evidence type="ECO:0000256" key="11">
    <source>
        <dbReference type="SAM" id="Coils"/>
    </source>
</evidence>
<keyword evidence="4 10" id="KW-0547">Nucleotide-binding</keyword>
<dbReference type="GO" id="GO:0003677">
    <property type="term" value="F:DNA binding"/>
    <property type="evidence" value="ECO:0007669"/>
    <property type="project" value="UniProtKB-KW"/>
</dbReference>
<dbReference type="Proteomes" id="UP000314011">
    <property type="component" value="Unassembled WGS sequence"/>
</dbReference>
<keyword evidence="6" id="KW-0255">Endonuclease</keyword>
<evidence type="ECO:0000256" key="9">
    <source>
        <dbReference type="ARBA" id="ARBA00023125"/>
    </source>
</evidence>
<dbReference type="AlphaFoldDB" id="A0A5C5GAP0"/>
<gene>
    <name evidence="13" type="ORF">FHY64_13800</name>
</gene>
<dbReference type="NCBIfam" id="TIGR00348">
    <property type="entry name" value="hsdR"/>
    <property type="match status" value="1"/>
</dbReference>
<dbReference type="CDD" id="cd18800">
    <property type="entry name" value="SF2_C_EcoR124I-like"/>
    <property type="match status" value="1"/>
</dbReference>
<evidence type="ECO:0000256" key="8">
    <source>
        <dbReference type="ARBA" id="ARBA00022840"/>
    </source>
</evidence>
<evidence type="ECO:0000256" key="5">
    <source>
        <dbReference type="ARBA" id="ARBA00022747"/>
    </source>
</evidence>
<comment type="similarity">
    <text evidence="2 10">Belongs to the HsdR family.</text>
</comment>
<evidence type="ECO:0000256" key="10">
    <source>
        <dbReference type="RuleBase" id="RU364115"/>
    </source>
</evidence>
<dbReference type="PANTHER" id="PTHR30195:SF15">
    <property type="entry name" value="TYPE I RESTRICTION ENZYME HINDI ENDONUCLEASE SUBUNIT"/>
    <property type="match status" value="1"/>
</dbReference>
<dbReference type="SMART" id="SM00487">
    <property type="entry name" value="DEXDc"/>
    <property type="match status" value="1"/>
</dbReference>
<evidence type="ECO:0000256" key="4">
    <source>
        <dbReference type="ARBA" id="ARBA00022741"/>
    </source>
</evidence>
<reference evidence="13 14" key="1">
    <citation type="submission" date="2019-06" db="EMBL/GenBank/DDBJ databases">
        <title>Genome of new Rhodobacteraceae sp. SM1903.</title>
        <authorList>
            <person name="Ren X."/>
        </authorList>
    </citation>
    <scope>NUCLEOTIDE SEQUENCE [LARGE SCALE GENOMIC DNA]</scope>
    <source>
        <strain evidence="13 14">SM1903</strain>
    </source>
</reference>
<dbReference type="InterPro" id="IPR051268">
    <property type="entry name" value="Type-I_R_enzyme_R_subunit"/>
</dbReference>
<keyword evidence="8 10" id="KW-0067">ATP-binding</keyword>
<dbReference type="GO" id="GO:0009307">
    <property type="term" value="P:DNA restriction-modification system"/>
    <property type="evidence" value="ECO:0007669"/>
    <property type="project" value="UniProtKB-KW"/>
</dbReference>
<dbReference type="CDD" id="cd22332">
    <property type="entry name" value="HsdR_N"/>
    <property type="match status" value="1"/>
</dbReference>
<dbReference type="Pfam" id="PF22679">
    <property type="entry name" value="T1R_D3-like"/>
    <property type="match status" value="1"/>
</dbReference>
<comment type="subunit">
    <text evidence="10">The type I restriction/modification system is composed of three polypeptides R, M and S.</text>
</comment>
<evidence type="ECO:0000256" key="6">
    <source>
        <dbReference type="ARBA" id="ARBA00022759"/>
    </source>
</evidence>
<keyword evidence="3" id="KW-0540">Nuclease</keyword>
<protein>
    <recommendedName>
        <fullName evidence="10">Type I restriction enzyme endonuclease subunit</fullName>
        <shortName evidence="10">R protein</shortName>
        <ecNumber evidence="10">3.1.21.3</ecNumber>
    </recommendedName>
</protein>
<comment type="function">
    <text evidence="10">Subunit R is required for both nuclease and ATPase activities, but not for modification.</text>
</comment>
<accession>A0A5C5GAP0</accession>
<comment type="caution">
    <text evidence="13">The sequence shown here is derived from an EMBL/GenBank/DDBJ whole genome shotgun (WGS) entry which is preliminary data.</text>
</comment>
<dbReference type="PROSITE" id="PS51192">
    <property type="entry name" value="HELICASE_ATP_BIND_1"/>
    <property type="match status" value="1"/>
</dbReference>
<dbReference type="Pfam" id="PF18766">
    <property type="entry name" value="SWI2_SNF2"/>
    <property type="match status" value="1"/>
</dbReference>
<dbReference type="InterPro" id="IPR004473">
    <property type="entry name" value="Restrct_endonuc_typeI_HsdR"/>
</dbReference>
<dbReference type="CDD" id="cd18030">
    <property type="entry name" value="DEXHc_RE_I_HsdR"/>
    <property type="match status" value="1"/>
</dbReference>
<evidence type="ECO:0000256" key="2">
    <source>
        <dbReference type="ARBA" id="ARBA00008598"/>
    </source>
</evidence>
<dbReference type="Pfam" id="PF04313">
    <property type="entry name" value="HSDR_N"/>
    <property type="match status" value="1"/>
</dbReference>
<dbReference type="InterPro" id="IPR055180">
    <property type="entry name" value="HsdR_RecA-like_helicase_dom_2"/>
</dbReference>
<sequence length="983" mass="111415">MSEIRISEAGTVQFPMVNHAAGIGWTPIAPEVAKQKRGGEAGMMLRDELEAALARFNPWMTSDAIRQVIEKLEAIPPTIEGNRDMLAWLRGERQWYDEGEKRHRHVQLIDFGRPSENVFHVTWEWKLKPPARNGNRADVMFVINGVPVCIVEHKNPKDGGAIDRGVTQLKRYEKETPELIGTPQLFNVTHLLDYWYGVTWNANRRYMARWKQKPEETYKFAVQAFFEPTDFLRTLRDWILFYVEDGETRKSILRQHQRVAVDKIVERCEDKAKKRGLVWHTQGSGKTFTLITAARLILEDKARFQNATVILVVDRTELEGQLKGWVEKLLGEMQSQDIPVWRANSKTEVQDLLKTDKRGLIISMIHKFEGIDKGANTRENIYIFIDEAHRSVAKDLGTYMMAAVPNATIIGFTGTPIAKTAQGEGTFKIFGTEDEQGYLDKYSIRESIEDETTLPIRHTMAPSEMTVPAERLDKEFFELAAAEGVTDIDELNKVLDRAVGLRTFLTADDRVEKVAAFVAEHFREKVHPLGYKAFLVGVNREACAKYKRALDKLLPPEWSEAVYTDNAADVVDRPLVAEVQLSPEREADVRLLFKKPNEDPKILIVTDKLLTGYDAPLLYCMYLDKPMRDHVLLQAIARVNRPYVDANGVQKRVGLVVDFVGVLRELKKALQFDSSDVSGVIEDLDLLLQDFLGRIEKAKGAYLEVGDEGSADEKLEKLVYGRFLDPEPRKAFFEAYKEIEALWEILSPSPELRDHITTFKRLAQLYAAVRNAYADRVGYLADLAYKSRRLVEESATQEGLGKLTKTVTFDVKTLEGLRGEPGSDEGKVFNLVRGLQKEIEDEADTAPVLQSLKDRAERILKDLENRNTTGLAAMDMLAALAKEKEEAIKAAKDSGLSARAFGVYWNLKDDEPLRNAGISAMELARDAETEMHRFPNARVNDDERRKLRATLYRPLLGLGKEDRGRVVDVVLAILLDGDHDAES</sequence>
<keyword evidence="7 10" id="KW-0378">Hydrolase</keyword>
<dbReference type="OrthoDB" id="9758243at2"/>
<dbReference type="GO" id="GO:0005524">
    <property type="term" value="F:ATP binding"/>
    <property type="evidence" value="ECO:0007669"/>
    <property type="project" value="UniProtKB-KW"/>
</dbReference>
<dbReference type="EC" id="3.1.21.3" evidence="10"/>
<dbReference type="RefSeq" id="WP_140195800.1">
    <property type="nucleotide sequence ID" value="NZ_CP065915.1"/>
</dbReference>
<evidence type="ECO:0000259" key="12">
    <source>
        <dbReference type="PROSITE" id="PS51192"/>
    </source>
</evidence>
<dbReference type="Gene3D" id="3.40.50.300">
    <property type="entry name" value="P-loop containing nucleotide triphosphate hydrolases"/>
    <property type="match status" value="3"/>
</dbReference>
<organism evidence="13 14">
    <name type="scientific">Pelagovum pacificum</name>
    <dbReference type="NCBI Taxonomy" id="2588711"/>
    <lineage>
        <taxon>Bacteria</taxon>
        <taxon>Pseudomonadati</taxon>
        <taxon>Pseudomonadota</taxon>
        <taxon>Alphaproteobacteria</taxon>
        <taxon>Rhodobacterales</taxon>
        <taxon>Paracoccaceae</taxon>
        <taxon>Pelagovum</taxon>
    </lineage>
</organism>
<feature type="domain" description="Helicase ATP-binding" evidence="12">
    <location>
        <begin position="267"/>
        <end position="434"/>
    </location>
</feature>
<proteinExistence type="inferred from homology"/>
<dbReference type="InterPro" id="IPR014001">
    <property type="entry name" value="Helicase_ATP-bd"/>
</dbReference>
<dbReference type="SUPFAM" id="SSF52540">
    <property type="entry name" value="P-loop containing nucleoside triphosphate hydrolases"/>
    <property type="match status" value="1"/>
</dbReference>
<comment type="catalytic activity">
    <reaction evidence="1 10">
        <text>Endonucleolytic cleavage of DNA to give random double-stranded fragments with terminal 5'-phosphates, ATP is simultaneously hydrolyzed.</text>
        <dbReference type="EC" id="3.1.21.3"/>
    </reaction>
</comment>
<evidence type="ECO:0000256" key="1">
    <source>
        <dbReference type="ARBA" id="ARBA00000851"/>
    </source>
</evidence>
<evidence type="ECO:0000313" key="14">
    <source>
        <dbReference type="Proteomes" id="UP000314011"/>
    </source>
</evidence>
<dbReference type="InterPro" id="IPR027417">
    <property type="entry name" value="P-loop_NTPase"/>
</dbReference>
<dbReference type="Gene3D" id="3.90.1570.50">
    <property type="match status" value="1"/>
</dbReference>
<dbReference type="EMBL" id="VFFF01000002">
    <property type="protein sequence ID" value="TNY31107.1"/>
    <property type="molecule type" value="Genomic_DNA"/>
</dbReference>
<name>A0A5C5GAP0_9RHOB</name>
<evidence type="ECO:0000256" key="7">
    <source>
        <dbReference type="ARBA" id="ARBA00022801"/>
    </source>
</evidence>